<evidence type="ECO:0000256" key="1">
    <source>
        <dbReference type="ARBA" id="ARBA00023125"/>
    </source>
</evidence>
<organism evidence="4 5">
    <name type="scientific">Facklamia languida CCUG 37842</name>
    <dbReference type="NCBI Taxonomy" id="883113"/>
    <lineage>
        <taxon>Bacteria</taxon>
        <taxon>Bacillati</taxon>
        <taxon>Bacillota</taxon>
        <taxon>Bacilli</taxon>
        <taxon>Lactobacillales</taxon>
        <taxon>Aerococcaceae</taxon>
        <taxon>Facklamia</taxon>
    </lineage>
</organism>
<dbReference type="PANTHER" id="PTHR43479">
    <property type="entry name" value="ACREF/ENVCD OPERON REPRESSOR-RELATED"/>
    <property type="match status" value="1"/>
</dbReference>
<dbReference type="PRINTS" id="PR00455">
    <property type="entry name" value="HTHTETR"/>
</dbReference>
<dbReference type="PATRIC" id="fig|883113.3.peg.989"/>
<accession>H3NJF6</accession>
<dbReference type="STRING" id="883113.HMPREF9708_00995"/>
<keyword evidence="1 2" id="KW-0238">DNA-binding</keyword>
<evidence type="ECO:0000313" key="4">
    <source>
        <dbReference type="EMBL" id="EHR36769.1"/>
    </source>
</evidence>
<feature type="domain" description="HTH tetR-type" evidence="3">
    <location>
        <begin position="9"/>
        <end position="69"/>
    </location>
</feature>
<dbReference type="InterPro" id="IPR001647">
    <property type="entry name" value="HTH_TetR"/>
</dbReference>
<dbReference type="OrthoDB" id="9780939at2"/>
<feature type="DNA-binding region" description="H-T-H motif" evidence="2">
    <location>
        <begin position="32"/>
        <end position="51"/>
    </location>
</feature>
<dbReference type="SUPFAM" id="SSF46689">
    <property type="entry name" value="Homeodomain-like"/>
    <property type="match status" value="1"/>
</dbReference>
<proteinExistence type="predicted"/>
<dbReference type="AlphaFoldDB" id="H3NJF6"/>
<dbReference type="Gene3D" id="1.10.10.60">
    <property type="entry name" value="Homeodomain-like"/>
    <property type="match status" value="1"/>
</dbReference>
<dbReference type="HOGENOM" id="CLU_069356_12_2_9"/>
<dbReference type="PROSITE" id="PS50977">
    <property type="entry name" value="HTH_TETR_2"/>
    <property type="match status" value="1"/>
</dbReference>
<dbReference type="Pfam" id="PF00440">
    <property type="entry name" value="TetR_N"/>
    <property type="match status" value="1"/>
</dbReference>
<name>H3NJF6_9LACT</name>
<evidence type="ECO:0000259" key="3">
    <source>
        <dbReference type="PROSITE" id="PS50977"/>
    </source>
</evidence>
<dbReference type="RefSeq" id="WP_006309130.1">
    <property type="nucleotide sequence ID" value="NZ_JH601133.1"/>
</dbReference>
<dbReference type="EMBL" id="AGEG01000013">
    <property type="protein sequence ID" value="EHR36769.1"/>
    <property type="molecule type" value="Genomic_DNA"/>
</dbReference>
<comment type="caution">
    <text evidence="4">The sequence shown here is derived from an EMBL/GenBank/DDBJ whole genome shotgun (WGS) entry which is preliminary data.</text>
</comment>
<keyword evidence="5" id="KW-1185">Reference proteome</keyword>
<dbReference type="SUPFAM" id="SSF48498">
    <property type="entry name" value="Tetracyclin repressor-like, C-terminal domain"/>
    <property type="match status" value="1"/>
</dbReference>
<dbReference type="InterPro" id="IPR036271">
    <property type="entry name" value="Tet_transcr_reg_TetR-rel_C_sf"/>
</dbReference>
<evidence type="ECO:0000256" key="2">
    <source>
        <dbReference type="PROSITE-ProRule" id="PRU00335"/>
    </source>
</evidence>
<dbReference type="Proteomes" id="UP000006190">
    <property type="component" value="Unassembled WGS sequence"/>
</dbReference>
<sequence length="195" mass="22579">MMTRKEQKEKRRQEILIAALDIFIKKGFGATKITDIAEKVHMSNGLLFHYFPSKASLYHELVSIGIKAMKQKIEFDHKNPLDSLQAFIEELLNRIEEENAVAKIFVLVDQAQYLEMIPEETKSELAESQAFIKRTRDMIRIGQENQTIRDGDPEALSIAFWSAIQGYAQHKAQDSSCPKAEAEWFIDILRYREED</sequence>
<dbReference type="InterPro" id="IPR009057">
    <property type="entry name" value="Homeodomain-like_sf"/>
</dbReference>
<dbReference type="PANTHER" id="PTHR43479:SF11">
    <property type="entry name" value="ACREF_ENVCD OPERON REPRESSOR-RELATED"/>
    <property type="match status" value="1"/>
</dbReference>
<reference evidence="4 5" key="1">
    <citation type="submission" date="2012-01" db="EMBL/GenBank/DDBJ databases">
        <title>The Genome Sequence of Facklamia languida CCUG 37842.</title>
        <authorList>
            <consortium name="The Broad Institute Genome Sequencing Platform"/>
            <person name="Earl A."/>
            <person name="Ward D."/>
            <person name="Feldgarden M."/>
            <person name="Gevers D."/>
            <person name="Huys G."/>
            <person name="Young S.K."/>
            <person name="Zeng Q."/>
            <person name="Gargeya S."/>
            <person name="Fitzgerald M."/>
            <person name="Haas B."/>
            <person name="Abouelleil A."/>
            <person name="Alvarado L."/>
            <person name="Arachchi H.M."/>
            <person name="Berlin A."/>
            <person name="Chapman S.B."/>
            <person name="Gearin G."/>
            <person name="Goldberg J."/>
            <person name="Griggs A."/>
            <person name="Gujja S."/>
            <person name="Hansen M."/>
            <person name="Heiman D."/>
            <person name="Howarth C."/>
            <person name="Larimer J."/>
            <person name="Lui A."/>
            <person name="MacDonald P.J.P."/>
            <person name="McCowen C."/>
            <person name="Montmayeur A."/>
            <person name="Murphy C."/>
            <person name="Neiman D."/>
            <person name="Pearson M."/>
            <person name="Priest M."/>
            <person name="Roberts A."/>
            <person name="Saif S."/>
            <person name="Shea T."/>
            <person name="Sisk P."/>
            <person name="Stolte C."/>
            <person name="Sykes S."/>
            <person name="Wortman J."/>
            <person name="Nusbaum C."/>
            <person name="Birren B."/>
        </authorList>
    </citation>
    <scope>NUCLEOTIDE SEQUENCE [LARGE SCALE GENOMIC DNA]</scope>
    <source>
        <strain evidence="4 5">CCUG 37842</strain>
    </source>
</reference>
<gene>
    <name evidence="4" type="ORF">HMPREF9708_00995</name>
</gene>
<dbReference type="eggNOG" id="COG1309">
    <property type="taxonomic scope" value="Bacteria"/>
</dbReference>
<evidence type="ECO:0000313" key="5">
    <source>
        <dbReference type="Proteomes" id="UP000006190"/>
    </source>
</evidence>
<dbReference type="InterPro" id="IPR050624">
    <property type="entry name" value="HTH-type_Tx_Regulator"/>
</dbReference>
<dbReference type="Gene3D" id="1.10.357.10">
    <property type="entry name" value="Tetracycline Repressor, domain 2"/>
    <property type="match status" value="1"/>
</dbReference>
<protein>
    <recommendedName>
        <fullName evidence="3">HTH tetR-type domain-containing protein</fullName>
    </recommendedName>
</protein>
<dbReference type="GO" id="GO:0003677">
    <property type="term" value="F:DNA binding"/>
    <property type="evidence" value="ECO:0007669"/>
    <property type="project" value="UniProtKB-UniRule"/>
</dbReference>